<dbReference type="Proteomes" id="UP000789570">
    <property type="component" value="Unassembled WGS sequence"/>
</dbReference>
<dbReference type="AlphaFoldDB" id="A0A9N9IQY1"/>
<accession>A0A9N9IQY1</accession>
<organism evidence="1 2">
    <name type="scientific">Funneliformis caledonium</name>
    <dbReference type="NCBI Taxonomy" id="1117310"/>
    <lineage>
        <taxon>Eukaryota</taxon>
        <taxon>Fungi</taxon>
        <taxon>Fungi incertae sedis</taxon>
        <taxon>Mucoromycota</taxon>
        <taxon>Glomeromycotina</taxon>
        <taxon>Glomeromycetes</taxon>
        <taxon>Glomerales</taxon>
        <taxon>Glomeraceae</taxon>
        <taxon>Funneliformis</taxon>
    </lineage>
</organism>
<gene>
    <name evidence="1" type="ORF">FCALED_LOCUS15968</name>
</gene>
<comment type="caution">
    <text evidence="1">The sequence shown here is derived from an EMBL/GenBank/DDBJ whole genome shotgun (WGS) entry which is preliminary data.</text>
</comment>
<dbReference type="EMBL" id="CAJVPQ010016607">
    <property type="protein sequence ID" value="CAG8746091.1"/>
    <property type="molecule type" value="Genomic_DNA"/>
</dbReference>
<reference evidence="1" key="1">
    <citation type="submission" date="2021-06" db="EMBL/GenBank/DDBJ databases">
        <authorList>
            <person name="Kallberg Y."/>
            <person name="Tangrot J."/>
            <person name="Rosling A."/>
        </authorList>
    </citation>
    <scope>NUCLEOTIDE SEQUENCE</scope>
    <source>
        <strain evidence="1">UK204</strain>
    </source>
</reference>
<feature type="non-terminal residue" evidence="1">
    <location>
        <position position="1"/>
    </location>
</feature>
<protein>
    <submittedName>
        <fullName evidence="1">13095_t:CDS:1</fullName>
    </submittedName>
</protein>
<evidence type="ECO:0000313" key="2">
    <source>
        <dbReference type="Proteomes" id="UP000789570"/>
    </source>
</evidence>
<name>A0A9N9IQY1_9GLOM</name>
<keyword evidence="2" id="KW-1185">Reference proteome</keyword>
<proteinExistence type="predicted"/>
<sequence>ILALQLGQIKPYEGQCIPDNFIQQVTNIFESARNVITNANNINANTFVDINKYDILKGMMKDKFSLVSANDPYTDSTPAINLSTTFTVWLQHKY</sequence>
<evidence type="ECO:0000313" key="1">
    <source>
        <dbReference type="EMBL" id="CAG8746091.1"/>
    </source>
</evidence>